<dbReference type="GeneID" id="34557765"/>
<proteinExistence type="predicted"/>
<reference evidence="1 2" key="1">
    <citation type="submission" date="2016-09" db="EMBL/GenBank/DDBJ databases">
        <authorList>
            <person name="Capua I."/>
            <person name="De Benedictis P."/>
            <person name="Joannis T."/>
            <person name="Lombin L.H."/>
            <person name="Cattoli G."/>
        </authorList>
    </citation>
    <scope>NUCLEOTIDE SEQUENCE [LARGE SCALE GENOMIC DNA]</scope>
    <source>
        <strain evidence="1 2">IMI 309357</strain>
    </source>
</reference>
<keyword evidence="2" id="KW-1185">Reference proteome</keyword>
<comment type="caution">
    <text evidence="1">The sequence shown here is derived from an EMBL/GenBank/DDBJ whole genome shotgun (WGS) entry which is preliminary data.</text>
</comment>
<dbReference type="OrthoDB" id="3692311at2759"/>
<organism evidence="1 2">
    <name type="scientific">Colletotrichum orchidophilum</name>
    <dbReference type="NCBI Taxonomy" id="1209926"/>
    <lineage>
        <taxon>Eukaryota</taxon>
        <taxon>Fungi</taxon>
        <taxon>Dikarya</taxon>
        <taxon>Ascomycota</taxon>
        <taxon>Pezizomycotina</taxon>
        <taxon>Sordariomycetes</taxon>
        <taxon>Hypocreomycetidae</taxon>
        <taxon>Glomerellales</taxon>
        <taxon>Glomerellaceae</taxon>
        <taxon>Colletotrichum</taxon>
    </lineage>
</organism>
<gene>
    <name evidence="1" type="ORF">CORC01_04608</name>
</gene>
<dbReference type="Proteomes" id="UP000176998">
    <property type="component" value="Unassembled WGS sequence"/>
</dbReference>
<dbReference type="RefSeq" id="XP_022477344.1">
    <property type="nucleotide sequence ID" value="XM_022616255.1"/>
</dbReference>
<evidence type="ECO:0000313" key="2">
    <source>
        <dbReference type="Proteomes" id="UP000176998"/>
    </source>
</evidence>
<protein>
    <submittedName>
        <fullName evidence="1">Uncharacterized protein</fullName>
    </submittedName>
</protein>
<dbReference type="AlphaFoldDB" id="A0A1G4BFC6"/>
<evidence type="ECO:0000313" key="1">
    <source>
        <dbReference type="EMBL" id="OHF00200.1"/>
    </source>
</evidence>
<name>A0A1G4BFC6_9PEZI</name>
<dbReference type="STRING" id="1209926.A0A1G4BFC6"/>
<sequence>MLASSVAAGVLNFLRRGPDVLKRATFFLRGSNYFDIGRQNSMDDKTDQIHWAKGVRVCVGDIRPAAETGYVAIGNVGEAIPLSWQDRARRYEHVLVGRRM</sequence>
<accession>A0A1G4BFC6</accession>
<dbReference type="EMBL" id="MJBS01000030">
    <property type="protein sequence ID" value="OHF00200.1"/>
    <property type="molecule type" value="Genomic_DNA"/>
</dbReference>